<reference evidence="5 6" key="1">
    <citation type="submission" date="2016-10" db="EMBL/GenBank/DDBJ databases">
        <authorList>
            <person name="de Groot N.N."/>
        </authorList>
    </citation>
    <scope>NUCLEOTIDE SEQUENCE [LARGE SCALE GENOMIC DNA]</scope>
    <source>
        <strain evidence="5 6">DSM 12272</strain>
    </source>
</reference>
<comment type="similarity">
    <text evidence="1">Belongs to the methylglyoxal synthase family.</text>
</comment>
<comment type="catalytic activity">
    <reaction evidence="1">
        <text>dihydroxyacetone phosphate = methylglyoxal + phosphate</text>
        <dbReference type="Rhea" id="RHEA:17937"/>
        <dbReference type="ChEBI" id="CHEBI:17158"/>
        <dbReference type="ChEBI" id="CHEBI:43474"/>
        <dbReference type="ChEBI" id="CHEBI:57642"/>
        <dbReference type="EC" id="4.2.3.3"/>
    </reaction>
</comment>
<feature type="binding site" evidence="1">
    <location>
        <position position="21"/>
    </location>
    <ligand>
        <name>substrate</name>
    </ligand>
</feature>
<accession>A0A1H0MF61</accession>
<feature type="domain" description="MGS-like" evidence="3">
    <location>
        <begin position="1"/>
        <end position="133"/>
    </location>
</feature>
<name>A0A1H0MF61_9CLOT</name>
<dbReference type="PIRSF" id="PIRSF006614">
    <property type="entry name" value="Methylglyox_syn"/>
    <property type="match status" value="1"/>
</dbReference>
<dbReference type="GO" id="GO:0005829">
    <property type="term" value="C:cytosol"/>
    <property type="evidence" value="ECO:0007669"/>
    <property type="project" value="TreeGrafter"/>
</dbReference>
<dbReference type="RefSeq" id="WP_089965309.1">
    <property type="nucleotide sequence ID" value="NZ_FNJM01000001.1"/>
</dbReference>
<dbReference type="STRING" id="94869.SAMN04488529_101434"/>
<keyword evidence="6" id="KW-1185">Reference proteome</keyword>
<dbReference type="GO" id="GO:0019242">
    <property type="term" value="P:methylglyoxal biosynthetic process"/>
    <property type="evidence" value="ECO:0007669"/>
    <property type="project" value="UniProtKB-UniRule"/>
</dbReference>
<dbReference type="Gene3D" id="3.40.50.1380">
    <property type="entry name" value="Methylglyoxal synthase-like domain"/>
    <property type="match status" value="1"/>
</dbReference>
<dbReference type="HAMAP" id="MF_00549">
    <property type="entry name" value="Methylglyoxal_synth"/>
    <property type="match status" value="1"/>
</dbReference>
<dbReference type="GO" id="GO:0008929">
    <property type="term" value="F:methylglyoxal synthase activity"/>
    <property type="evidence" value="ECO:0007669"/>
    <property type="project" value="UniProtKB-UniRule"/>
</dbReference>
<evidence type="ECO:0000256" key="1">
    <source>
        <dbReference type="HAMAP-Rule" id="MF_00549"/>
    </source>
</evidence>
<evidence type="ECO:0000259" key="3">
    <source>
        <dbReference type="PROSITE" id="PS51855"/>
    </source>
</evidence>
<dbReference type="CDD" id="cd01422">
    <property type="entry name" value="MGS"/>
    <property type="match status" value="1"/>
</dbReference>
<proteinExistence type="inferred from homology"/>
<feature type="binding site" evidence="1">
    <location>
        <begin position="63"/>
        <end position="64"/>
    </location>
    <ligand>
        <name>substrate</name>
    </ligand>
</feature>
<dbReference type="PANTHER" id="PTHR30492">
    <property type="entry name" value="METHYLGLYOXAL SYNTHASE"/>
    <property type="match status" value="1"/>
</dbReference>
<dbReference type="EMBL" id="JACKWY010000002">
    <property type="protein sequence ID" value="MBB6713717.1"/>
    <property type="molecule type" value="Genomic_DNA"/>
</dbReference>
<evidence type="ECO:0000313" key="6">
    <source>
        <dbReference type="Proteomes" id="UP000198597"/>
    </source>
</evidence>
<dbReference type="Proteomes" id="UP000585258">
    <property type="component" value="Unassembled WGS sequence"/>
</dbReference>
<feature type="active site" description="Proton donor/acceptor" evidence="1 2">
    <location>
        <position position="69"/>
    </location>
</feature>
<evidence type="ECO:0000313" key="5">
    <source>
        <dbReference type="EMBL" id="SDO79073.1"/>
    </source>
</evidence>
<dbReference type="SUPFAM" id="SSF52335">
    <property type="entry name" value="Methylglyoxal synthase-like"/>
    <property type="match status" value="1"/>
</dbReference>
<feature type="binding site" evidence="1">
    <location>
        <position position="17"/>
    </location>
    <ligand>
        <name>substrate</name>
    </ligand>
</feature>
<evidence type="ECO:0000313" key="7">
    <source>
        <dbReference type="Proteomes" id="UP000585258"/>
    </source>
</evidence>
<comment type="function">
    <text evidence="1">Catalyzes the formation of methylglyoxal from dihydroxyacetone phosphate.</text>
</comment>
<dbReference type="InterPro" id="IPR004363">
    <property type="entry name" value="Methylgl_synth"/>
</dbReference>
<dbReference type="SMART" id="SM00851">
    <property type="entry name" value="MGS"/>
    <property type="match status" value="1"/>
</dbReference>
<feature type="binding site" evidence="1">
    <location>
        <position position="96"/>
    </location>
    <ligand>
        <name>substrate</name>
    </ligand>
</feature>
<dbReference type="Proteomes" id="UP000198597">
    <property type="component" value="Unassembled WGS sequence"/>
</dbReference>
<evidence type="ECO:0000256" key="2">
    <source>
        <dbReference type="PIRSR" id="PIRSR006614-1"/>
    </source>
</evidence>
<comment type="caution">
    <text evidence="1">Lacks conserved residue(s) required for the propagation of feature annotation.</text>
</comment>
<keyword evidence="1 4" id="KW-0456">Lyase</keyword>
<dbReference type="Pfam" id="PF02142">
    <property type="entry name" value="MGS"/>
    <property type="match status" value="1"/>
</dbReference>
<dbReference type="NCBIfam" id="NF003559">
    <property type="entry name" value="PRK05234.1"/>
    <property type="match status" value="1"/>
</dbReference>
<organism evidence="5 6">
    <name type="scientific">Clostridium gasigenes</name>
    <dbReference type="NCBI Taxonomy" id="94869"/>
    <lineage>
        <taxon>Bacteria</taxon>
        <taxon>Bacillati</taxon>
        <taxon>Bacillota</taxon>
        <taxon>Clostridia</taxon>
        <taxon>Eubacteriales</taxon>
        <taxon>Clostridiaceae</taxon>
        <taxon>Clostridium</taxon>
    </lineage>
</organism>
<dbReference type="PANTHER" id="PTHR30492:SF0">
    <property type="entry name" value="METHYLGLYOXAL SYNTHASE"/>
    <property type="match status" value="1"/>
</dbReference>
<dbReference type="OrthoDB" id="9787147at2"/>
<dbReference type="AlphaFoldDB" id="A0A1H0MF61"/>
<sequence length="133" mass="14986">MDEFTKVKARKIALIAHDNMKLDLINWAYKNKCILENHTLCGTESTAILLEEKIGLDVKKYESGMMGGDQQISTCIVNGEVDFMIYFWDPLTSQPHDSDIKALLRIAVLYNIPVAMNKSSADCILNSNIIKAY</sequence>
<reference evidence="4 7" key="2">
    <citation type="submission" date="2020-08" db="EMBL/GenBank/DDBJ databases">
        <title>Clostridia isolated from Swiss meat.</title>
        <authorList>
            <person name="Wambui J."/>
            <person name="Stevens M.J.A."/>
            <person name="Stephan R."/>
        </authorList>
    </citation>
    <scope>NUCLEOTIDE SEQUENCE [LARGE SCALE GENOMIC DNA]</scope>
    <source>
        <strain evidence="4 7">CM001</strain>
    </source>
</reference>
<dbReference type="InterPro" id="IPR011607">
    <property type="entry name" value="MGS-like_dom"/>
</dbReference>
<dbReference type="EC" id="4.2.3.3" evidence="1"/>
<protein>
    <recommendedName>
        <fullName evidence="1">Methylglyoxal synthase</fullName>
        <shortName evidence="1">MGS</shortName>
        <ecNumber evidence="1">4.2.3.3</ecNumber>
    </recommendedName>
</protein>
<dbReference type="InterPro" id="IPR036914">
    <property type="entry name" value="MGS-like_dom_sf"/>
</dbReference>
<dbReference type="EMBL" id="FNJM01000001">
    <property type="protein sequence ID" value="SDO79073.1"/>
    <property type="molecule type" value="Genomic_DNA"/>
</dbReference>
<dbReference type="NCBIfam" id="TIGR00160">
    <property type="entry name" value="MGSA"/>
    <property type="match status" value="1"/>
</dbReference>
<dbReference type="PROSITE" id="PS51855">
    <property type="entry name" value="MGS"/>
    <property type="match status" value="1"/>
</dbReference>
<gene>
    <name evidence="1" type="primary">mgsA</name>
    <name evidence="4" type="ORF">H7E68_03060</name>
    <name evidence="5" type="ORF">SAMN04488529_101434</name>
</gene>
<evidence type="ECO:0000313" key="4">
    <source>
        <dbReference type="EMBL" id="MBB6713717.1"/>
    </source>
</evidence>